<dbReference type="InterPro" id="IPR051048">
    <property type="entry name" value="Peptidase_S8/S53_subtilisin"/>
</dbReference>
<evidence type="ECO:0000256" key="2">
    <source>
        <dbReference type="ARBA" id="ARBA00022670"/>
    </source>
</evidence>
<dbReference type="GO" id="GO:0004252">
    <property type="term" value="F:serine-type endopeptidase activity"/>
    <property type="evidence" value="ECO:0007669"/>
    <property type="project" value="UniProtKB-UniRule"/>
</dbReference>
<keyword evidence="4 5" id="KW-0720">Serine protease</keyword>
<feature type="compositionally biased region" description="Pro residues" evidence="6">
    <location>
        <begin position="213"/>
        <end position="222"/>
    </location>
</feature>
<dbReference type="Gene3D" id="3.40.50.200">
    <property type="entry name" value="Peptidase S8/S53 domain"/>
    <property type="match status" value="2"/>
</dbReference>
<feature type="active site" description="Charge relay system" evidence="5">
    <location>
        <position position="787"/>
    </location>
</feature>
<dbReference type="InterPro" id="IPR035992">
    <property type="entry name" value="Ricin_B-like_lectins"/>
</dbReference>
<evidence type="ECO:0000256" key="1">
    <source>
        <dbReference type="ARBA" id="ARBA00011073"/>
    </source>
</evidence>
<dbReference type="PANTHER" id="PTHR43399">
    <property type="entry name" value="SUBTILISIN-RELATED"/>
    <property type="match status" value="1"/>
</dbReference>
<dbReference type="EMBL" id="BNCP01000068">
    <property type="protein sequence ID" value="GIL91717.1"/>
    <property type="molecule type" value="Genomic_DNA"/>
</dbReference>
<dbReference type="PROSITE" id="PS51892">
    <property type="entry name" value="SUBTILASE"/>
    <property type="match status" value="1"/>
</dbReference>
<organism evidence="10 11">
    <name type="scientific">Volvox reticuliferus</name>
    <dbReference type="NCBI Taxonomy" id="1737510"/>
    <lineage>
        <taxon>Eukaryota</taxon>
        <taxon>Viridiplantae</taxon>
        <taxon>Chlorophyta</taxon>
        <taxon>core chlorophytes</taxon>
        <taxon>Chlorophyceae</taxon>
        <taxon>CS clade</taxon>
        <taxon>Chlamydomonadales</taxon>
        <taxon>Volvocaceae</taxon>
        <taxon>Volvox</taxon>
    </lineage>
</organism>
<evidence type="ECO:0000259" key="8">
    <source>
        <dbReference type="Pfam" id="PF00082"/>
    </source>
</evidence>
<feature type="domain" description="Peptidase S8/S53" evidence="8">
    <location>
        <begin position="355"/>
        <end position="808"/>
    </location>
</feature>
<dbReference type="SUPFAM" id="SSF50370">
    <property type="entry name" value="Ricin B-like lectins"/>
    <property type="match status" value="1"/>
</dbReference>
<dbReference type="InterPro" id="IPR023828">
    <property type="entry name" value="Peptidase_S8_Ser-AS"/>
</dbReference>
<dbReference type="InterPro" id="IPR000209">
    <property type="entry name" value="Peptidase_S8/S53_dom"/>
</dbReference>
<keyword evidence="11" id="KW-1185">Reference proteome</keyword>
<keyword evidence="7" id="KW-0812">Transmembrane</keyword>
<dbReference type="PROSITE" id="PS00138">
    <property type="entry name" value="SUBTILASE_SER"/>
    <property type="match status" value="1"/>
</dbReference>
<evidence type="ECO:0000313" key="11">
    <source>
        <dbReference type="Proteomes" id="UP000747110"/>
    </source>
</evidence>
<evidence type="ECO:0000256" key="5">
    <source>
        <dbReference type="PROSITE-ProRule" id="PRU01240"/>
    </source>
</evidence>
<comment type="similarity">
    <text evidence="1 5">Belongs to the peptidase S8 family.</text>
</comment>
<feature type="compositionally biased region" description="Pro residues" evidence="6">
    <location>
        <begin position="1546"/>
        <end position="1571"/>
    </location>
</feature>
<dbReference type="SUPFAM" id="SSF52743">
    <property type="entry name" value="Subtilisin-like"/>
    <property type="match status" value="1"/>
</dbReference>
<dbReference type="GO" id="GO:0006508">
    <property type="term" value="P:proteolysis"/>
    <property type="evidence" value="ECO:0007669"/>
    <property type="project" value="UniProtKB-KW"/>
</dbReference>
<dbReference type="InterPro" id="IPR034058">
    <property type="entry name" value="TagA/B/C/D_pept_dom"/>
</dbReference>
<feature type="active site" description="Charge relay system" evidence="5">
    <location>
        <position position="424"/>
    </location>
</feature>
<evidence type="ECO:0000259" key="9">
    <source>
        <dbReference type="Pfam" id="PF02225"/>
    </source>
</evidence>
<protein>
    <recommendedName>
        <fullName evidence="12">Peptidase S8/S53 domain-containing protein</fullName>
    </recommendedName>
</protein>
<dbReference type="OrthoDB" id="545077at2759"/>
<evidence type="ECO:0000256" key="3">
    <source>
        <dbReference type="ARBA" id="ARBA00022801"/>
    </source>
</evidence>
<feature type="compositionally biased region" description="Pro residues" evidence="6">
    <location>
        <begin position="1182"/>
        <end position="1200"/>
    </location>
</feature>
<dbReference type="SUPFAM" id="SSF49785">
    <property type="entry name" value="Galactose-binding domain-like"/>
    <property type="match status" value="1"/>
</dbReference>
<feature type="domain" description="PA" evidence="9">
    <location>
        <begin position="613"/>
        <end position="695"/>
    </location>
</feature>
<reference evidence="10" key="1">
    <citation type="journal article" date="2021" name="Proc. Natl. Acad. Sci. U.S.A.">
        <title>Three genomes in the algal genus Volvox reveal the fate of a haploid sex-determining region after a transition to homothallism.</title>
        <authorList>
            <person name="Yamamoto K."/>
            <person name="Hamaji T."/>
            <person name="Kawai-Toyooka H."/>
            <person name="Matsuzaki R."/>
            <person name="Takahashi F."/>
            <person name="Nishimura Y."/>
            <person name="Kawachi M."/>
            <person name="Noguchi H."/>
            <person name="Minakuchi Y."/>
            <person name="Umen J.G."/>
            <person name="Toyoda A."/>
            <person name="Nozaki H."/>
        </authorList>
    </citation>
    <scope>NUCLEOTIDE SEQUENCE</scope>
    <source>
        <strain evidence="10">NIES-3786</strain>
    </source>
</reference>
<proteinExistence type="inferred from homology"/>
<dbReference type="Proteomes" id="UP000747110">
    <property type="component" value="Unassembled WGS sequence"/>
</dbReference>
<feature type="transmembrane region" description="Helical" evidence="7">
    <location>
        <begin position="1837"/>
        <end position="1859"/>
    </location>
</feature>
<dbReference type="Gene3D" id="2.80.10.50">
    <property type="match status" value="1"/>
</dbReference>
<dbReference type="Pfam" id="PF02225">
    <property type="entry name" value="PA"/>
    <property type="match status" value="1"/>
</dbReference>
<feature type="region of interest" description="Disordered" evidence="6">
    <location>
        <begin position="200"/>
        <end position="228"/>
    </location>
</feature>
<evidence type="ECO:0000256" key="7">
    <source>
        <dbReference type="SAM" id="Phobius"/>
    </source>
</evidence>
<keyword evidence="7" id="KW-0472">Membrane</keyword>
<feature type="compositionally biased region" description="Low complexity" evidence="6">
    <location>
        <begin position="1816"/>
        <end position="1834"/>
    </location>
</feature>
<keyword evidence="3 5" id="KW-0378">Hydrolase</keyword>
<evidence type="ECO:0000313" key="10">
    <source>
        <dbReference type="EMBL" id="GIL91717.1"/>
    </source>
</evidence>
<evidence type="ECO:0000256" key="4">
    <source>
        <dbReference type="ARBA" id="ARBA00022825"/>
    </source>
</evidence>
<dbReference type="PROSITE" id="PS50231">
    <property type="entry name" value="RICIN_B_LECTIN"/>
    <property type="match status" value="1"/>
</dbReference>
<feature type="region of interest" description="Disordered" evidence="6">
    <location>
        <begin position="1176"/>
        <end position="1200"/>
    </location>
</feature>
<dbReference type="PROSITE" id="PS00137">
    <property type="entry name" value="SUBTILASE_HIS"/>
    <property type="match status" value="1"/>
</dbReference>
<feature type="region of interest" description="Disordered" evidence="6">
    <location>
        <begin position="1527"/>
        <end position="1581"/>
    </location>
</feature>
<feature type="compositionally biased region" description="Pro residues" evidence="6">
    <location>
        <begin position="1527"/>
        <end position="1537"/>
    </location>
</feature>
<dbReference type="PRINTS" id="PR00723">
    <property type="entry name" value="SUBTILISIN"/>
</dbReference>
<gene>
    <name evidence="10" type="ORF">Vretifemale_19303</name>
</gene>
<feature type="active site" description="Charge relay system" evidence="5">
    <location>
        <position position="364"/>
    </location>
</feature>
<evidence type="ECO:0000256" key="6">
    <source>
        <dbReference type="SAM" id="MobiDB-lite"/>
    </source>
</evidence>
<dbReference type="InterPro" id="IPR022398">
    <property type="entry name" value="Peptidase_S8_His-AS"/>
</dbReference>
<keyword evidence="7" id="KW-1133">Transmembrane helix</keyword>
<dbReference type="PANTHER" id="PTHR43399:SF4">
    <property type="entry name" value="CELL WALL-ASSOCIATED PROTEASE"/>
    <property type="match status" value="1"/>
</dbReference>
<dbReference type="InterPro" id="IPR008979">
    <property type="entry name" value="Galactose-bd-like_sf"/>
</dbReference>
<dbReference type="Pfam" id="PF00082">
    <property type="entry name" value="Peptidase_S8"/>
    <property type="match status" value="1"/>
</dbReference>
<feature type="region of interest" description="Disordered" evidence="6">
    <location>
        <begin position="1804"/>
        <end position="1834"/>
    </location>
</feature>
<dbReference type="Gene3D" id="2.60.120.380">
    <property type="match status" value="1"/>
</dbReference>
<keyword evidence="2 5" id="KW-0645">Protease</keyword>
<name>A0A8J4FYY6_9CHLO</name>
<dbReference type="InterPro" id="IPR003137">
    <property type="entry name" value="PA_domain"/>
</dbReference>
<sequence>MSPCSTGRSCGHQSRCASVSLTTIVIIASALVVCAQNLTYVSLRTGNLLLQSGDQVTISNSSGDGKNGAPPAIGMDPFLRRQYLVQCSSDTLWPLRNGLVAQGVSVLDVVATNTLLVFGAANVIVNGVKAYGCLVGEYRDDFKISPETLVVISSSQQNTGSSRRSLQSGLSGLLSNLTVPSGVLLDSLMTWRMYDIAGSGSAPKSTDNNRNPNSPPPPPPAPGMKDTNLYGVSARLVSGLPLDQLTAQVANWQSTLQDTLQRSDKTDPCVPRLVTSGLSNSLSTSILAFMCSEDIRLGVTWLAASPLVVWVEPLFKVQAANAISGWILQTGNLTTAQSNNPASTLRPYWNASIRGDGIIVGVDDTGVDMSHCSFIDSKYRPGSLRSMFVGNPLRLYLPAHRKVVQYVLPEGASVNWFGDQTDGHGSHVAGSVAGSILDSTGRLVNEASTGSAPNARISLFDTAYANMSGLYIPMPLDDKMLPFHYAVGARLSSESWSQPFAIATSYMEYARQFDAFAWRNPDFLSVIAAGNFGFNGQMTTITSPGTAKNVITVGASLPTLKNNDTIINRVFLFRYTNPTNGTRQFFALWPRRGSSLVNWLAIMNNVEVPVRMSSPEDACNNLQNNVTGSVVMIDLAGSINCTLSQRANNAATKGAVGVIFIAGDSNVFVDEMQLNNLPTNPLPFVYGFVNRATGLSVRTYTRVNVTTYNPTIIGITAPNINLGIDSIAPFSSNGPLKDGRIKPDLVAPGGAPGVISADAGNFPIDGTNADTTGSTCSNRTIRYQGTSMSTPLVAGHLALMRQYFRDGFYPSGLKGDNISVSFEPSGMLLKAAAIAGARSLAGGYALASGRTMGAGPDGFQGWGRLDLSGALPLPGLTNVNYKIQVADYGVINNGDMIFLRGLKATGTGPVYAALVWYDYPASGSSTKDLYNDLDFGYQINQRNVSITSYLQTRTDSVNTVERIELTTLKTGDLITFVVHGRDIRHRLLTTADAQLPQRWAVAVVGHFVGVLRSQYNPAYVTPNRLQMTGVPTPSVILFNNTNCVSSVNTTLTVSAATCLDTAASTMVFTEEQDARTGFYFYTVRDSNGLCVTVTNLTANTRAVLQSCNATVSPNQKWALFRNRLVDGTFMITPQNALGVLPEERRCLRVTTLGTTLGLTLSVCSDEDLLQSFRIGRSTSARSPPPLPPSPPSPAPPPPLPMGVDNPWFPYPLTFRLDFYPIGGRTNDYDYDYSGDQPADYSVTLSDMDLTVAWTWGGVTYQVTPDNFAAGTAGSVAGAVHGGDNVLTSMMYELVHFQTGMVPPPTVYHICAAWKVAETPQIRLVASVYQGYRVASASRVIDAAGQLSYTLPCNSSAPGYVFSFNLTNTTSPPLPPSPLPPNMSYPYPLLFRADWVTIGGTLDRGNRIVDMDLVVAWRNSGAYTELGFSYRINSGGRYGGDNKDAETNYEIIYWPMNEIPPSAKFDACIRWYGPTKPLSRVTLNVFYQGALSTTNTSIVDTTYPRPPTCNSSAVGYLGSFDLTWKPLAPPRPPPPLEPSFPGAPKRPSSPPPPSPPSSPSPPPPSPPSPSPPAETCGGPSTPTNLFGLSFRTQWAPSTGPATGIIYDWDMVVAWTFGGSSFELAQYNRFVAGGVHGGDNINIANKTNGEVAFWPTGVTGQQPQPADYHVCVRWYQSATLNVTLTVSIGARVIKATSTVLSSSAVLSKVCAPGYAGYIGSFTYTGPNMTTGVGAVNSMLPGIQGLSSMGLNPKATVEVATDAAAVRDAMADVDLVPQSGGAVSDAGGAPSEAAAATTTTIAGVTGALHGAPNTAQGESSSSSAAGGSSNGSNGSSKNHVVVPVAAAVSVMGLTVGLAAVAVQWRRARTRAARVVAL</sequence>
<accession>A0A8J4FYY6</accession>
<dbReference type="InterPro" id="IPR036852">
    <property type="entry name" value="Peptidase_S8/S53_dom_sf"/>
</dbReference>
<comment type="caution">
    <text evidence="10">The sequence shown here is derived from an EMBL/GenBank/DDBJ whole genome shotgun (WGS) entry which is preliminary data.</text>
</comment>
<dbReference type="InterPro" id="IPR015500">
    <property type="entry name" value="Peptidase_S8_subtilisin-rel"/>
</dbReference>
<evidence type="ECO:0008006" key="12">
    <source>
        <dbReference type="Google" id="ProtNLM"/>
    </source>
</evidence>
<dbReference type="CDD" id="cd04842">
    <property type="entry name" value="Peptidases_S8_Kp43_protease"/>
    <property type="match status" value="1"/>
</dbReference>